<reference evidence="3 4" key="1">
    <citation type="submission" date="2018-05" db="EMBL/GenBank/DDBJ databases">
        <title>Genomic Encyclopedia of Type Strains, Phase IV (KMG-IV): sequencing the most valuable type-strain genomes for metagenomic binning, comparative biology and taxonomic classification.</title>
        <authorList>
            <person name="Goeker M."/>
        </authorList>
    </citation>
    <scope>NUCLEOTIDE SEQUENCE [LARGE SCALE GENOMIC DNA]</scope>
    <source>
        <strain evidence="3 4">JC118</strain>
    </source>
</reference>
<dbReference type="SUPFAM" id="SSF160704">
    <property type="entry name" value="YehR-like"/>
    <property type="match status" value="1"/>
</dbReference>
<feature type="chain" id="PRO_5030062821" evidence="1">
    <location>
        <begin position="24"/>
        <end position="151"/>
    </location>
</feature>
<keyword evidence="3" id="KW-0449">Lipoprotein</keyword>
<feature type="signal peptide" evidence="1">
    <location>
        <begin position="1"/>
        <end position="23"/>
    </location>
</feature>
<dbReference type="EMBL" id="JALDAW010000002">
    <property type="protein sequence ID" value="MDY5166709.1"/>
    <property type="molecule type" value="Genomic_DNA"/>
</dbReference>
<keyword evidence="4" id="KW-1185">Reference proteome</keyword>
<dbReference type="Proteomes" id="UP001276902">
    <property type="component" value="Unassembled WGS sequence"/>
</dbReference>
<name>A0A318KRU0_9FIRM</name>
<evidence type="ECO:0000313" key="3">
    <source>
        <dbReference type="EMBL" id="PXX80604.1"/>
    </source>
</evidence>
<gene>
    <name evidence="3" type="ORF">DES51_103200</name>
    <name evidence="2" type="ORF">MQE39_01035</name>
</gene>
<dbReference type="InterPro" id="IPR009736">
    <property type="entry name" value="DUF1307"/>
</dbReference>
<evidence type="ECO:0000313" key="2">
    <source>
        <dbReference type="EMBL" id="MDY5166709.1"/>
    </source>
</evidence>
<dbReference type="RefSeq" id="WP_022938283.1">
    <property type="nucleotide sequence ID" value="NZ_BAABZA010000008.1"/>
</dbReference>
<dbReference type="Gene3D" id="3.30.1830.10">
    <property type="entry name" value="YehR-like"/>
    <property type="match status" value="1"/>
</dbReference>
<dbReference type="AlphaFoldDB" id="A0A318KRU0"/>
<organism evidence="3 4">
    <name type="scientific">Dielma fastidiosa</name>
    <dbReference type="NCBI Taxonomy" id="1034346"/>
    <lineage>
        <taxon>Bacteria</taxon>
        <taxon>Bacillati</taxon>
        <taxon>Bacillota</taxon>
        <taxon>Erysipelotrichia</taxon>
        <taxon>Erysipelotrichales</taxon>
        <taxon>Erysipelotrichaceae</taxon>
        <taxon>Dielma</taxon>
    </lineage>
</organism>
<dbReference type="STRING" id="1034346.GCA_000313565_01978"/>
<keyword evidence="1" id="KW-0732">Signal</keyword>
<reference evidence="2" key="2">
    <citation type="submission" date="2022-03" db="EMBL/GenBank/DDBJ databases">
        <title>First case of bacteraemia caused by Dielma fastidiosa in a patient hospitalised with diverticulitis.</title>
        <authorList>
            <person name="Forman-Ankjaer B."/>
            <person name="Hvid-Jensen F."/>
            <person name="Kobel C.M."/>
            <person name="Greve T."/>
        </authorList>
    </citation>
    <scope>NUCLEOTIDE SEQUENCE</scope>
    <source>
        <strain evidence="2">AUH_DF_2021</strain>
    </source>
</reference>
<sequence>MKKLLLSCLAALCLVGCSSTPKEEDLKKTVCTLEDSGVIVNTVFEHDGTKVMKQTNTNTITISESGMTKEMIEAAAKTANEAYGAIEGMTYTYEFKDDDTFVETTTIDFTAASIADLQSAGIVEAGEADYIGIKETLELNNQNGIECKDAE</sequence>
<dbReference type="EMBL" id="QJKH01000003">
    <property type="protein sequence ID" value="PXX80604.1"/>
    <property type="molecule type" value="Genomic_DNA"/>
</dbReference>
<accession>A0A318KRU0</accession>
<dbReference type="Pfam" id="PF06998">
    <property type="entry name" value="DUF1307"/>
    <property type="match status" value="1"/>
</dbReference>
<proteinExistence type="predicted"/>
<dbReference type="OrthoDB" id="2050854at2"/>
<dbReference type="InterPro" id="IPR036699">
    <property type="entry name" value="YehR-like_sf"/>
</dbReference>
<comment type="caution">
    <text evidence="3">The sequence shown here is derived from an EMBL/GenBank/DDBJ whole genome shotgun (WGS) entry which is preliminary data.</text>
</comment>
<evidence type="ECO:0000256" key="1">
    <source>
        <dbReference type="SAM" id="SignalP"/>
    </source>
</evidence>
<dbReference type="Proteomes" id="UP000247612">
    <property type="component" value="Unassembled WGS sequence"/>
</dbReference>
<evidence type="ECO:0000313" key="4">
    <source>
        <dbReference type="Proteomes" id="UP000247612"/>
    </source>
</evidence>
<protein>
    <submittedName>
        <fullName evidence="3">Uncharacterized lipoprotein YehR (DUF1307 family)</fullName>
    </submittedName>
    <submittedName>
        <fullName evidence="2">YehR family protein</fullName>
    </submittedName>
</protein>